<evidence type="ECO:0000259" key="1">
    <source>
        <dbReference type="PROSITE" id="PS50021"/>
    </source>
</evidence>
<reference evidence="2" key="2">
    <citation type="submission" date="2025-08" db="UniProtKB">
        <authorList>
            <consortium name="Ensembl"/>
        </authorList>
    </citation>
    <scope>IDENTIFICATION</scope>
</reference>
<feature type="domain" description="Calponin-homology (CH)" evidence="1">
    <location>
        <begin position="166"/>
        <end position="291"/>
    </location>
</feature>
<protein>
    <recommendedName>
        <fullName evidence="1">Calponin-homology (CH) domain-containing protein</fullName>
    </recommendedName>
</protein>
<evidence type="ECO:0000313" key="2">
    <source>
        <dbReference type="Ensembl" id="ENSGWIP00000020601.1"/>
    </source>
</evidence>
<dbReference type="Proteomes" id="UP000694680">
    <property type="component" value="Chromosome 2"/>
</dbReference>
<reference evidence="2" key="3">
    <citation type="submission" date="2025-09" db="UniProtKB">
        <authorList>
            <consortium name="Ensembl"/>
        </authorList>
    </citation>
    <scope>IDENTIFICATION</scope>
</reference>
<dbReference type="PANTHER" id="PTHR45912:SF3">
    <property type="entry name" value="CILIA- AND FLAGELLA-ASSOCIATED PROTEIN 47"/>
    <property type="match status" value="1"/>
</dbReference>
<evidence type="ECO:0000313" key="3">
    <source>
        <dbReference type="Proteomes" id="UP000694680"/>
    </source>
</evidence>
<name>A0A8C5G7J8_GOUWI</name>
<dbReference type="GO" id="GO:0060271">
    <property type="term" value="P:cilium assembly"/>
    <property type="evidence" value="ECO:0007669"/>
    <property type="project" value="TreeGrafter"/>
</dbReference>
<proteinExistence type="predicted"/>
<dbReference type="SUPFAM" id="SSF47576">
    <property type="entry name" value="Calponin-homology domain, CH-domain"/>
    <property type="match status" value="1"/>
</dbReference>
<dbReference type="GO" id="GO:0005929">
    <property type="term" value="C:cilium"/>
    <property type="evidence" value="ECO:0007669"/>
    <property type="project" value="TreeGrafter"/>
</dbReference>
<dbReference type="Ensembl" id="ENSGWIT00000022626.1">
    <property type="protein sequence ID" value="ENSGWIP00000020601.1"/>
    <property type="gene ID" value="ENSGWIG00000011147.1"/>
</dbReference>
<accession>A0A8C5G7J8</accession>
<keyword evidence="3" id="KW-1185">Reference proteome</keyword>
<sequence length="355" mass="39853">MALHYSEQQIVLEKGGLTYFWSGKYTECVHYGGLFLIEFCDLTFLGSTDSESEKVSTDAEDTNNRLLPNVLGYPQFPAANTEEGRYHQSVLVSMERWFSLFGWPGGPHLITIPHTLRKNSQSKCSHAQVLVLCRVSETSTNPTLDHKDSDGNLPITSQPLTSNIYSLQELQLLSWLNVHYQIIFPVILCWSTGGVPAARWIVNFDLDLTDGLVLAALLAAYCPYLIESHFQRMYTTASSLEKILHNNIIVTQALTALGLNINIQVNTVEDDLLPQYLPIDSISLSGGLHSTLSKKVGHIQQYLDHTGKFQRENTLKRKDRTFLSELTGASKKPVLQARRVPCVDFRRGRSSFLPP</sequence>
<reference evidence="2" key="1">
    <citation type="submission" date="2020-06" db="EMBL/GenBank/DDBJ databases">
        <authorList>
            <consortium name="Wellcome Sanger Institute Data Sharing"/>
        </authorList>
    </citation>
    <scope>NUCLEOTIDE SEQUENCE [LARGE SCALE GENOMIC DNA]</scope>
</reference>
<dbReference type="AlphaFoldDB" id="A0A8C5G7J8"/>
<dbReference type="PANTHER" id="PTHR45912">
    <property type="entry name" value="CILIA- AND FLAGELLA-ASSOCIATED PROTEIN 47"/>
    <property type="match status" value="1"/>
</dbReference>
<dbReference type="PROSITE" id="PS50021">
    <property type="entry name" value="CH"/>
    <property type="match status" value="1"/>
</dbReference>
<dbReference type="InterPro" id="IPR036872">
    <property type="entry name" value="CH_dom_sf"/>
</dbReference>
<dbReference type="InterPro" id="IPR001715">
    <property type="entry name" value="CH_dom"/>
</dbReference>
<organism evidence="2 3">
    <name type="scientific">Gouania willdenowi</name>
    <name type="common">Blunt-snouted clingfish</name>
    <name type="synonym">Lepadogaster willdenowi</name>
    <dbReference type="NCBI Taxonomy" id="441366"/>
    <lineage>
        <taxon>Eukaryota</taxon>
        <taxon>Metazoa</taxon>
        <taxon>Chordata</taxon>
        <taxon>Craniata</taxon>
        <taxon>Vertebrata</taxon>
        <taxon>Euteleostomi</taxon>
        <taxon>Actinopterygii</taxon>
        <taxon>Neopterygii</taxon>
        <taxon>Teleostei</taxon>
        <taxon>Neoteleostei</taxon>
        <taxon>Acanthomorphata</taxon>
        <taxon>Ovalentaria</taxon>
        <taxon>Blenniimorphae</taxon>
        <taxon>Blenniiformes</taxon>
        <taxon>Gobiesocoidei</taxon>
        <taxon>Gobiesocidae</taxon>
        <taxon>Gobiesocinae</taxon>
        <taxon>Gouania</taxon>
    </lineage>
</organism>